<dbReference type="InterPro" id="IPR036415">
    <property type="entry name" value="Lamin_tail_dom_sf"/>
</dbReference>
<accession>A0A8J2WD85</accession>
<keyword evidence="10" id="KW-1185">Reference proteome</keyword>
<comment type="subcellular location">
    <subcellularLocation>
        <location evidence="1">Nucleus</location>
    </subcellularLocation>
</comment>
<comment type="similarity">
    <text evidence="5">Belongs to the intermediate filament family.</text>
</comment>
<dbReference type="Proteomes" id="UP000789390">
    <property type="component" value="Unassembled WGS sequence"/>
</dbReference>
<dbReference type="InterPro" id="IPR018039">
    <property type="entry name" value="IF_conserved"/>
</dbReference>
<dbReference type="GO" id="GO:0005882">
    <property type="term" value="C:intermediate filament"/>
    <property type="evidence" value="ECO:0007669"/>
    <property type="project" value="UniProtKB-KW"/>
</dbReference>
<feature type="coiled-coil region" evidence="6">
    <location>
        <begin position="40"/>
        <end position="83"/>
    </location>
</feature>
<keyword evidence="2 5" id="KW-0403">Intermediate filament</keyword>
<feature type="domain" description="IF rod" evidence="8">
    <location>
        <begin position="25"/>
        <end position="136"/>
    </location>
</feature>
<dbReference type="SUPFAM" id="SSF74853">
    <property type="entry name" value="Lamin A/C globular tail domain"/>
    <property type="match status" value="1"/>
</dbReference>
<dbReference type="Gene3D" id="2.60.40.1260">
    <property type="entry name" value="Lamin Tail domain"/>
    <property type="match status" value="1"/>
</dbReference>
<dbReference type="OrthoDB" id="102442at2759"/>
<dbReference type="GO" id="GO:0005200">
    <property type="term" value="F:structural constituent of cytoskeleton"/>
    <property type="evidence" value="ECO:0007669"/>
    <property type="project" value="TreeGrafter"/>
</dbReference>
<dbReference type="PANTHER" id="PTHR45721">
    <property type="entry name" value="LAMIN DM0-RELATED"/>
    <property type="match status" value="1"/>
</dbReference>
<dbReference type="GO" id="GO:0051664">
    <property type="term" value="P:nuclear pore localization"/>
    <property type="evidence" value="ECO:0007669"/>
    <property type="project" value="TreeGrafter"/>
</dbReference>
<dbReference type="GO" id="GO:0031507">
    <property type="term" value="P:heterochromatin formation"/>
    <property type="evidence" value="ECO:0007669"/>
    <property type="project" value="TreeGrafter"/>
</dbReference>
<sequence length="282" mass="31366">MSFLQSLSSQGIASRRRSFPCLTCSTTKQHNSATSHYEELISARNRLKDATLKLSELELANSHIKLEQNLETERQALATAMQDALAVYSSMFQGEITRLCEQMAIQLQESQDLMDIRTALDKKISAYRKLLEDEETTLNLTPTMTGSSSQSTRSGTPSLRTPAQALKRKRTMLEESSTYSLADFITTSSAKGEIEVEEVDSDGKFIRGISKWIAVSEQGSGNRDHLQISSVIESSSWRHGLSLVGSGLTHEPPSTLVMKEHRWFVASEMVTQLLNNNGESRT</sequence>
<keyword evidence="4" id="KW-0539">Nucleus</keyword>
<protein>
    <recommendedName>
        <fullName evidence="8">IF rod domain-containing protein</fullName>
    </recommendedName>
</protein>
<keyword evidence="3 6" id="KW-0175">Coiled coil</keyword>
<proteinExistence type="inferred from homology"/>
<dbReference type="PROSITE" id="PS00226">
    <property type="entry name" value="IF_ROD_1"/>
    <property type="match status" value="1"/>
</dbReference>
<feature type="region of interest" description="Disordered" evidence="7">
    <location>
        <begin position="138"/>
        <end position="163"/>
    </location>
</feature>
<evidence type="ECO:0000256" key="3">
    <source>
        <dbReference type="ARBA" id="ARBA00023054"/>
    </source>
</evidence>
<evidence type="ECO:0000259" key="8">
    <source>
        <dbReference type="Pfam" id="PF00038"/>
    </source>
</evidence>
<dbReference type="InterPro" id="IPR039008">
    <property type="entry name" value="IF_rod_dom"/>
</dbReference>
<dbReference type="Pfam" id="PF00038">
    <property type="entry name" value="Filament"/>
    <property type="match status" value="1"/>
</dbReference>
<dbReference type="SUPFAM" id="SSF64593">
    <property type="entry name" value="Intermediate filament protein, coiled coil region"/>
    <property type="match status" value="1"/>
</dbReference>
<organism evidence="9 10">
    <name type="scientific">Daphnia galeata</name>
    <dbReference type="NCBI Taxonomy" id="27404"/>
    <lineage>
        <taxon>Eukaryota</taxon>
        <taxon>Metazoa</taxon>
        <taxon>Ecdysozoa</taxon>
        <taxon>Arthropoda</taxon>
        <taxon>Crustacea</taxon>
        <taxon>Branchiopoda</taxon>
        <taxon>Diplostraca</taxon>
        <taxon>Cladocera</taxon>
        <taxon>Anomopoda</taxon>
        <taxon>Daphniidae</taxon>
        <taxon>Daphnia</taxon>
    </lineage>
</organism>
<evidence type="ECO:0000256" key="1">
    <source>
        <dbReference type="ARBA" id="ARBA00004123"/>
    </source>
</evidence>
<feature type="compositionally biased region" description="Low complexity" evidence="7">
    <location>
        <begin position="138"/>
        <end position="158"/>
    </location>
</feature>
<dbReference type="GO" id="GO:0090435">
    <property type="term" value="P:protein localization to nuclear envelope"/>
    <property type="evidence" value="ECO:0007669"/>
    <property type="project" value="TreeGrafter"/>
</dbReference>
<evidence type="ECO:0000256" key="5">
    <source>
        <dbReference type="RuleBase" id="RU000685"/>
    </source>
</evidence>
<gene>
    <name evidence="9" type="ORF">DGAL_LOCUS5126</name>
</gene>
<dbReference type="EMBL" id="CAKKLH010000090">
    <property type="protein sequence ID" value="CAH0102683.1"/>
    <property type="molecule type" value="Genomic_DNA"/>
</dbReference>
<evidence type="ECO:0000313" key="10">
    <source>
        <dbReference type="Proteomes" id="UP000789390"/>
    </source>
</evidence>
<reference evidence="9" key="1">
    <citation type="submission" date="2021-11" db="EMBL/GenBank/DDBJ databases">
        <authorList>
            <person name="Schell T."/>
        </authorList>
    </citation>
    <scope>NUCLEOTIDE SEQUENCE</scope>
    <source>
        <strain evidence="9">M5</strain>
    </source>
</reference>
<dbReference type="GO" id="GO:0007097">
    <property type="term" value="P:nuclear migration"/>
    <property type="evidence" value="ECO:0007669"/>
    <property type="project" value="TreeGrafter"/>
</dbReference>
<evidence type="ECO:0000256" key="7">
    <source>
        <dbReference type="SAM" id="MobiDB-lite"/>
    </source>
</evidence>
<dbReference type="PANTHER" id="PTHR45721:SF11">
    <property type="entry name" value="LAMIN DM0-RELATED"/>
    <property type="match status" value="1"/>
</dbReference>
<name>A0A8J2WD85_9CRUS</name>
<evidence type="ECO:0000256" key="6">
    <source>
        <dbReference type="SAM" id="Coils"/>
    </source>
</evidence>
<dbReference type="Gene3D" id="1.20.5.170">
    <property type="match status" value="1"/>
</dbReference>
<dbReference type="GO" id="GO:0006998">
    <property type="term" value="P:nuclear envelope organization"/>
    <property type="evidence" value="ECO:0007669"/>
    <property type="project" value="TreeGrafter"/>
</dbReference>
<evidence type="ECO:0000313" key="9">
    <source>
        <dbReference type="EMBL" id="CAH0102683.1"/>
    </source>
</evidence>
<dbReference type="GO" id="GO:0005652">
    <property type="term" value="C:nuclear lamina"/>
    <property type="evidence" value="ECO:0007669"/>
    <property type="project" value="TreeGrafter"/>
</dbReference>
<evidence type="ECO:0000256" key="2">
    <source>
        <dbReference type="ARBA" id="ARBA00022754"/>
    </source>
</evidence>
<evidence type="ECO:0000256" key="4">
    <source>
        <dbReference type="ARBA" id="ARBA00023242"/>
    </source>
</evidence>
<comment type="caution">
    <text evidence="9">The sequence shown here is derived from an EMBL/GenBank/DDBJ whole genome shotgun (WGS) entry which is preliminary data.</text>
</comment>
<dbReference type="AlphaFoldDB" id="A0A8J2WD85"/>